<evidence type="ECO:0000313" key="1">
    <source>
        <dbReference type="EMBL" id="AVQ02559.1"/>
    </source>
</evidence>
<name>A0ABN5IUA8_9CAUL</name>
<dbReference type="EMBL" id="CP027850">
    <property type="protein sequence ID" value="AVQ02559.1"/>
    <property type="molecule type" value="Genomic_DNA"/>
</dbReference>
<gene>
    <name evidence="1" type="ORF">B7G68_12310</name>
</gene>
<sequence length="90" mass="10207">MTPIWIEPQLSGRIIPARGLALTAMWADRDRAWPLPIVLRARAACRAPAPVLLDSGRGDPHRKTRQGDPIFWIARRTDVYPLTGRSARRR</sequence>
<accession>A0ABN5IUA8</accession>
<organism evidence="1 2">
    <name type="scientific">Caulobacter segnis</name>
    <dbReference type="NCBI Taxonomy" id="88688"/>
    <lineage>
        <taxon>Bacteria</taxon>
        <taxon>Pseudomonadati</taxon>
        <taxon>Pseudomonadota</taxon>
        <taxon>Alphaproteobacteria</taxon>
        <taxon>Caulobacterales</taxon>
        <taxon>Caulobacteraceae</taxon>
        <taxon>Caulobacter</taxon>
    </lineage>
</organism>
<evidence type="ECO:0000313" key="2">
    <source>
        <dbReference type="Proteomes" id="UP000240527"/>
    </source>
</evidence>
<dbReference type="Proteomes" id="UP000240527">
    <property type="component" value="Chromosome"/>
</dbReference>
<reference evidence="1 2" key="1">
    <citation type="journal article" date="2015" name="Biotechnol. Bioeng.">
        <title>Genome sequence and phenotypic characterization of Caulobacter segnis.</title>
        <authorList>
            <person name="Patel S."/>
            <person name="Fletcher B."/>
            <person name="Scott D.C."/>
            <person name="Ely B."/>
        </authorList>
    </citation>
    <scope>NUCLEOTIDE SEQUENCE [LARGE SCALE GENOMIC DNA]</scope>
    <source>
        <strain evidence="1 2">TK0059</strain>
    </source>
</reference>
<proteinExistence type="predicted"/>
<protein>
    <submittedName>
        <fullName evidence="1">Uncharacterized protein</fullName>
    </submittedName>
</protein>
<keyword evidence="2" id="KW-1185">Reference proteome</keyword>